<evidence type="ECO:0000313" key="2">
    <source>
        <dbReference type="Proteomes" id="UP001064048"/>
    </source>
</evidence>
<evidence type="ECO:0000313" key="1">
    <source>
        <dbReference type="EMBL" id="KAI8429456.1"/>
    </source>
</evidence>
<name>A0ACC0JZ86_CHOFU</name>
<dbReference type="EMBL" id="CM046131">
    <property type="protein sequence ID" value="KAI8429456.1"/>
    <property type="molecule type" value="Genomic_DNA"/>
</dbReference>
<reference evidence="1 2" key="1">
    <citation type="journal article" date="2022" name="Genome Biol. Evol.">
        <title>The Spruce Budworm Genome: Reconstructing the Evolutionary History of Antifreeze Proteins.</title>
        <authorList>
            <person name="Beliveau C."/>
            <person name="Gagne P."/>
            <person name="Picq S."/>
            <person name="Vernygora O."/>
            <person name="Keeling C.I."/>
            <person name="Pinkney K."/>
            <person name="Doucet D."/>
            <person name="Wen F."/>
            <person name="Johnston J.S."/>
            <person name="Maaroufi H."/>
            <person name="Boyle B."/>
            <person name="Laroche J."/>
            <person name="Dewar K."/>
            <person name="Juretic N."/>
            <person name="Blackburn G."/>
            <person name="Nisole A."/>
            <person name="Brunet B."/>
            <person name="Brandao M."/>
            <person name="Lumley L."/>
            <person name="Duan J."/>
            <person name="Quan G."/>
            <person name="Lucarotti C.J."/>
            <person name="Roe A.D."/>
            <person name="Sperling F.A.H."/>
            <person name="Levesque R.C."/>
            <person name="Cusson M."/>
        </authorList>
    </citation>
    <scope>NUCLEOTIDE SEQUENCE [LARGE SCALE GENOMIC DNA]</scope>
    <source>
        <strain evidence="1">Glfc:IPQL:Cfum</strain>
    </source>
</reference>
<sequence length="394" mass="44620">MLTLLSLSQINSLESSFLAILGHVEEGDEVIVIEPFFDCYNFMIKMTGGVAKFIALKPNKTSGVISSADWVLDEAELTSLFGPKTKMLILNTPHNPLGKVFDRRELEFIANLCKKHNVLCLSDEVYEWMVYEPHKHIRIATLPDMWERTITIGSAGKTFSVTGWKIGWAYGPANLMRNLQVVHQNCVYTCCTPVQTPECYMSSLARELLPKRDFLVNLLKNNGFKPTIPDGGYFVVADWTALANKVDMSGETDKYKDLRFTKAFAKQASVMAIPPSVFYSDEHKNLGENYARFCFIKVRERQCGLLMKWSVFDRCEGTPMRASDDGPCLIDVSGVKTDKCKDLRFTKAFVKQASVMAIPPSVFYSDEHKNLSKNYARFCFIKVRELLWNVNVGS</sequence>
<keyword evidence="2" id="KW-1185">Reference proteome</keyword>
<comment type="caution">
    <text evidence="1">The sequence shown here is derived from an EMBL/GenBank/DDBJ whole genome shotgun (WGS) entry which is preliminary data.</text>
</comment>
<gene>
    <name evidence="1" type="ORF">MSG28_000094</name>
</gene>
<proteinExistence type="predicted"/>
<accession>A0ACC0JZ86</accession>
<dbReference type="Proteomes" id="UP001064048">
    <property type="component" value="Chromosome Z"/>
</dbReference>
<protein>
    <submittedName>
        <fullName evidence="1">Uncharacterized protein</fullName>
    </submittedName>
</protein>
<organism evidence="1 2">
    <name type="scientific">Choristoneura fumiferana</name>
    <name type="common">Spruce budworm moth</name>
    <name type="synonym">Archips fumiferana</name>
    <dbReference type="NCBI Taxonomy" id="7141"/>
    <lineage>
        <taxon>Eukaryota</taxon>
        <taxon>Metazoa</taxon>
        <taxon>Ecdysozoa</taxon>
        <taxon>Arthropoda</taxon>
        <taxon>Hexapoda</taxon>
        <taxon>Insecta</taxon>
        <taxon>Pterygota</taxon>
        <taxon>Neoptera</taxon>
        <taxon>Endopterygota</taxon>
        <taxon>Lepidoptera</taxon>
        <taxon>Glossata</taxon>
        <taxon>Ditrysia</taxon>
        <taxon>Tortricoidea</taxon>
        <taxon>Tortricidae</taxon>
        <taxon>Tortricinae</taxon>
        <taxon>Choristoneura</taxon>
    </lineage>
</organism>